<organism evidence="5 6">
    <name type="scientific">Candidatus Staskawiczbacteria bacterium RIFOXYB1_FULL_37_44</name>
    <dbReference type="NCBI Taxonomy" id="1802223"/>
    <lineage>
        <taxon>Bacteria</taxon>
        <taxon>Candidatus Staskawicziibacteriota</taxon>
    </lineage>
</organism>
<feature type="domain" description="Glycoside hydrolase family 3 N-terminal" evidence="4">
    <location>
        <begin position="50"/>
        <end position="133"/>
    </location>
</feature>
<evidence type="ECO:0000313" key="5">
    <source>
        <dbReference type="EMBL" id="OGZ78125.1"/>
    </source>
</evidence>
<evidence type="ECO:0000256" key="2">
    <source>
        <dbReference type="ARBA" id="ARBA00022801"/>
    </source>
</evidence>
<dbReference type="STRING" id="1802223.A2358_02105"/>
<dbReference type="AlphaFoldDB" id="A0A1G2ITN3"/>
<dbReference type="PANTHER" id="PTHR30480">
    <property type="entry name" value="BETA-HEXOSAMINIDASE-RELATED"/>
    <property type="match status" value="1"/>
</dbReference>
<dbReference type="Proteomes" id="UP000178650">
    <property type="component" value="Unassembled WGS sequence"/>
</dbReference>
<dbReference type="Pfam" id="PF00933">
    <property type="entry name" value="Glyco_hydro_3"/>
    <property type="match status" value="1"/>
</dbReference>
<dbReference type="Gene3D" id="3.20.20.300">
    <property type="entry name" value="Glycoside hydrolase, family 3, N-terminal domain"/>
    <property type="match status" value="1"/>
</dbReference>
<protein>
    <recommendedName>
        <fullName evidence="4">Glycoside hydrolase family 3 N-terminal domain-containing protein</fullName>
    </recommendedName>
</protein>
<evidence type="ECO:0000256" key="1">
    <source>
        <dbReference type="ARBA" id="ARBA00005336"/>
    </source>
</evidence>
<dbReference type="InterPro" id="IPR001764">
    <property type="entry name" value="Glyco_hydro_3_N"/>
</dbReference>
<dbReference type="SUPFAM" id="SSF51445">
    <property type="entry name" value="(Trans)glycosidases"/>
    <property type="match status" value="1"/>
</dbReference>
<name>A0A1G2ITN3_9BACT</name>
<dbReference type="InterPro" id="IPR036962">
    <property type="entry name" value="Glyco_hydro_3_N_sf"/>
</dbReference>
<dbReference type="GO" id="GO:0005975">
    <property type="term" value="P:carbohydrate metabolic process"/>
    <property type="evidence" value="ECO:0007669"/>
    <property type="project" value="InterPro"/>
</dbReference>
<dbReference type="PANTHER" id="PTHR30480:SF16">
    <property type="entry name" value="GLYCOSIDE HYDROLASE FAMILY 3 DOMAIN PROTEIN"/>
    <property type="match status" value="1"/>
</dbReference>
<gene>
    <name evidence="5" type="ORF">A2358_02105</name>
</gene>
<dbReference type="InterPro" id="IPR017853">
    <property type="entry name" value="GH"/>
</dbReference>
<accession>A0A1G2ITN3</accession>
<evidence type="ECO:0000256" key="3">
    <source>
        <dbReference type="ARBA" id="ARBA00023295"/>
    </source>
</evidence>
<proteinExistence type="inferred from homology"/>
<keyword evidence="3" id="KW-0326">Glycosidase</keyword>
<comment type="caution">
    <text evidence="5">The sequence shown here is derived from an EMBL/GenBank/DDBJ whole genome shotgun (WGS) entry which is preliminary data.</text>
</comment>
<dbReference type="GO" id="GO:0009254">
    <property type="term" value="P:peptidoglycan turnover"/>
    <property type="evidence" value="ECO:0007669"/>
    <property type="project" value="TreeGrafter"/>
</dbReference>
<evidence type="ECO:0000313" key="6">
    <source>
        <dbReference type="Proteomes" id="UP000178650"/>
    </source>
</evidence>
<sequence>MNWKLFLTLIVVLFLVSAGSFLLYKNKTETNNNSVKKSEIKNDNLPDDELKKEIGQMIMIGFRGLEISENSAIQKIIKDVKIGGVVLFDYDTPSKKFSRNIVNPEQTKKLILDIQKYSEMPLFIAVDAEGGNVTG</sequence>
<comment type="similarity">
    <text evidence="1">Belongs to the glycosyl hydrolase 3 family.</text>
</comment>
<keyword evidence="2" id="KW-0378">Hydrolase</keyword>
<evidence type="ECO:0000259" key="4">
    <source>
        <dbReference type="Pfam" id="PF00933"/>
    </source>
</evidence>
<dbReference type="GO" id="GO:0004553">
    <property type="term" value="F:hydrolase activity, hydrolyzing O-glycosyl compounds"/>
    <property type="evidence" value="ECO:0007669"/>
    <property type="project" value="InterPro"/>
</dbReference>
<reference evidence="5 6" key="1">
    <citation type="journal article" date="2016" name="Nat. Commun.">
        <title>Thousands of microbial genomes shed light on interconnected biogeochemical processes in an aquifer system.</title>
        <authorList>
            <person name="Anantharaman K."/>
            <person name="Brown C.T."/>
            <person name="Hug L.A."/>
            <person name="Sharon I."/>
            <person name="Castelle C.J."/>
            <person name="Probst A.J."/>
            <person name="Thomas B.C."/>
            <person name="Singh A."/>
            <person name="Wilkins M.J."/>
            <person name="Karaoz U."/>
            <person name="Brodie E.L."/>
            <person name="Williams K.H."/>
            <person name="Hubbard S.S."/>
            <person name="Banfield J.F."/>
        </authorList>
    </citation>
    <scope>NUCLEOTIDE SEQUENCE [LARGE SCALE GENOMIC DNA]</scope>
</reference>
<dbReference type="EMBL" id="MHPJ01000026">
    <property type="protein sequence ID" value="OGZ78125.1"/>
    <property type="molecule type" value="Genomic_DNA"/>
</dbReference>
<dbReference type="InterPro" id="IPR050226">
    <property type="entry name" value="NagZ_Beta-hexosaminidase"/>
</dbReference>